<gene>
    <name evidence="1" type="ORF">GTW58_12115</name>
</gene>
<accession>A0A846TN70</accession>
<name>A0A846TN70_9MICC</name>
<organism evidence="1 2">
    <name type="scientific">Kocuria subflava</name>
    <dbReference type="NCBI Taxonomy" id="1736139"/>
    <lineage>
        <taxon>Bacteria</taxon>
        <taxon>Bacillati</taxon>
        <taxon>Actinomycetota</taxon>
        <taxon>Actinomycetes</taxon>
        <taxon>Micrococcales</taxon>
        <taxon>Micrococcaceae</taxon>
        <taxon>Kocuria</taxon>
    </lineage>
</organism>
<comment type="caution">
    <text evidence="1">The sequence shown here is derived from an EMBL/GenBank/DDBJ whole genome shotgun (WGS) entry which is preliminary data.</text>
</comment>
<dbReference type="GO" id="GO:0008324">
    <property type="term" value="F:monoatomic cation transmembrane transporter activity"/>
    <property type="evidence" value="ECO:0007669"/>
    <property type="project" value="InterPro"/>
</dbReference>
<dbReference type="Pfam" id="PF01899">
    <property type="entry name" value="MNHE"/>
    <property type="match status" value="1"/>
</dbReference>
<reference evidence="1 2" key="1">
    <citation type="submission" date="2020-02" db="EMBL/GenBank/DDBJ databases">
        <authorList>
            <person name="Sun Q."/>
        </authorList>
    </citation>
    <scope>NUCLEOTIDE SEQUENCE [LARGE SCALE GENOMIC DNA]</scope>
    <source>
        <strain evidence="1 2">YIM 13062</strain>
    </source>
</reference>
<dbReference type="EMBL" id="JAAVUN010000036">
    <property type="protein sequence ID" value="NKE10658.1"/>
    <property type="molecule type" value="Genomic_DNA"/>
</dbReference>
<dbReference type="AlphaFoldDB" id="A0A846TN70"/>
<dbReference type="GO" id="GO:0016020">
    <property type="term" value="C:membrane"/>
    <property type="evidence" value="ECO:0007669"/>
    <property type="project" value="InterPro"/>
</dbReference>
<keyword evidence="2" id="KW-1185">Reference proteome</keyword>
<protein>
    <submittedName>
        <fullName evidence="1">Na+/H+ antiporter subunit E</fullName>
    </submittedName>
</protein>
<evidence type="ECO:0000313" key="1">
    <source>
        <dbReference type="EMBL" id="NKE10658.1"/>
    </source>
</evidence>
<dbReference type="InterPro" id="IPR002758">
    <property type="entry name" value="Cation_antiport_E"/>
</dbReference>
<proteinExistence type="predicted"/>
<sequence length="168" mass="17798">MTLLRSALVRLALFAGLWWVLIEGNLSYGFYAVVAVPAAVALSLVLAPPRPSPWGGLPRRAWAGITLAGWVVQRALMGGTDVARRAVHPTRGGRTDPQVVTVPIRLTGTARAFALGTFNLMPGTLVQGTHDDDAVVHVLDPAFNAGQNWADLEDRVAAVVGQELGSGR</sequence>
<dbReference type="Proteomes" id="UP000521379">
    <property type="component" value="Unassembled WGS sequence"/>
</dbReference>
<dbReference type="RefSeq" id="WP_119933697.1">
    <property type="nucleotide sequence ID" value="NZ_JAAVUN010000036.1"/>
</dbReference>
<evidence type="ECO:0000313" key="2">
    <source>
        <dbReference type="Proteomes" id="UP000521379"/>
    </source>
</evidence>